<proteinExistence type="predicted"/>
<organism evidence="1 2">
    <name type="scientific">Kickxella alabastrina</name>
    <dbReference type="NCBI Taxonomy" id="61397"/>
    <lineage>
        <taxon>Eukaryota</taxon>
        <taxon>Fungi</taxon>
        <taxon>Fungi incertae sedis</taxon>
        <taxon>Zoopagomycota</taxon>
        <taxon>Kickxellomycotina</taxon>
        <taxon>Kickxellomycetes</taxon>
        <taxon>Kickxellales</taxon>
        <taxon>Kickxellaceae</taxon>
        <taxon>Kickxella</taxon>
    </lineage>
</organism>
<gene>
    <name evidence="1" type="primary">Rab14_2</name>
    <name evidence="1" type="ORF">LPJ66_008608</name>
</gene>
<comment type="caution">
    <text evidence="1">The sequence shown here is derived from an EMBL/GenBank/DDBJ whole genome shotgun (WGS) entry which is preliminary data.</text>
</comment>
<dbReference type="EMBL" id="JANBPG010001767">
    <property type="protein sequence ID" value="KAJ1888383.1"/>
    <property type="molecule type" value="Genomic_DNA"/>
</dbReference>
<evidence type="ECO:0000313" key="1">
    <source>
        <dbReference type="EMBL" id="KAJ1888383.1"/>
    </source>
</evidence>
<name>A0ACC1I5V7_9FUNG</name>
<dbReference type="Proteomes" id="UP001150581">
    <property type="component" value="Unassembled WGS sequence"/>
</dbReference>
<keyword evidence="2" id="KW-1185">Reference proteome</keyword>
<accession>A0ACC1I5V7</accession>
<sequence>MGYCGTSYYRGSIGTLFVYDITNRETFLNLSKWMTDARQLTPPHSIFVLVGNKADREFQRAVTYEEAAEYAQKNNMIFVEASAKTGEKVEATFLELAKRIIALVKDGAVRPSEPDSGVQSMRPQDVVAAAGGSANRAQKPAGSRAVRVGEQGRAGQLGGGCC</sequence>
<protein>
    <submittedName>
        <fullName evidence="1">Golgi to endosome transport</fullName>
    </submittedName>
</protein>
<evidence type="ECO:0000313" key="2">
    <source>
        <dbReference type="Proteomes" id="UP001150581"/>
    </source>
</evidence>
<reference evidence="1" key="1">
    <citation type="submission" date="2022-07" db="EMBL/GenBank/DDBJ databases">
        <title>Phylogenomic reconstructions and comparative analyses of Kickxellomycotina fungi.</title>
        <authorList>
            <person name="Reynolds N.K."/>
            <person name="Stajich J.E."/>
            <person name="Barry K."/>
            <person name="Grigoriev I.V."/>
            <person name="Crous P."/>
            <person name="Smith M.E."/>
        </authorList>
    </citation>
    <scope>NUCLEOTIDE SEQUENCE</scope>
    <source>
        <strain evidence="1">Benny 63K</strain>
    </source>
</reference>